<feature type="domain" description="ABC transporter" evidence="15">
    <location>
        <begin position="7"/>
        <end position="525"/>
    </location>
</feature>
<dbReference type="Gene3D" id="1.20.1580.10">
    <property type="entry name" value="ABC transporter ATPase like domain"/>
    <property type="match status" value="3"/>
</dbReference>
<dbReference type="InterPro" id="IPR003593">
    <property type="entry name" value="AAA+_ATPase"/>
</dbReference>
<dbReference type="InterPro" id="IPR027417">
    <property type="entry name" value="P-loop_NTPase"/>
</dbReference>
<dbReference type="PROSITE" id="PS00211">
    <property type="entry name" value="ABC_TRANSPORTER_1"/>
    <property type="match status" value="2"/>
</dbReference>
<evidence type="ECO:0000256" key="14">
    <source>
        <dbReference type="SAM" id="MobiDB-lite"/>
    </source>
</evidence>
<dbReference type="GO" id="GO:0006281">
    <property type="term" value="P:DNA repair"/>
    <property type="evidence" value="ECO:0007669"/>
    <property type="project" value="UniProtKB-KW"/>
</dbReference>
<evidence type="ECO:0000256" key="1">
    <source>
        <dbReference type="ARBA" id="ARBA00004496"/>
    </source>
</evidence>
<protein>
    <recommendedName>
        <fullName evidence="12">UvrABC system protein A</fullName>
    </recommendedName>
    <alternativeName>
        <fullName evidence="13">Excinuclease ABC subunit A</fullName>
    </alternativeName>
</protein>
<feature type="compositionally biased region" description="Basic residues" evidence="14">
    <location>
        <begin position="312"/>
        <end position="322"/>
    </location>
</feature>
<dbReference type="InterPro" id="IPR041102">
    <property type="entry name" value="UvrA_inter"/>
</dbReference>
<dbReference type="GO" id="GO:0004518">
    <property type="term" value="F:nuclease activity"/>
    <property type="evidence" value="ECO:0007669"/>
    <property type="project" value="UniProtKB-KW"/>
</dbReference>
<comment type="similarity">
    <text evidence="11">Belongs to the ABC transporter superfamily. UvrA family.</text>
</comment>
<dbReference type="RefSeq" id="WP_013629142.1">
    <property type="nucleotide sequence ID" value="NC_015174.1"/>
</dbReference>
<evidence type="ECO:0000256" key="9">
    <source>
        <dbReference type="ARBA" id="ARBA00023125"/>
    </source>
</evidence>
<evidence type="ECO:0000256" key="13">
    <source>
        <dbReference type="ARBA" id="ARBA00042156"/>
    </source>
</evidence>
<evidence type="ECO:0000256" key="3">
    <source>
        <dbReference type="ARBA" id="ARBA00022737"/>
    </source>
</evidence>
<dbReference type="GO" id="GO:0005737">
    <property type="term" value="C:cytoplasm"/>
    <property type="evidence" value="ECO:0007669"/>
    <property type="project" value="UniProtKB-SubCell"/>
</dbReference>
<dbReference type="Gene3D" id="3.40.50.300">
    <property type="entry name" value="P-loop containing nucleotide triphosphate hydrolases"/>
    <property type="match status" value="3"/>
</dbReference>
<evidence type="ECO:0000313" key="16">
    <source>
        <dbReference type="EMBL" id="ADY60420.1"/>
    </source>
</evidence>
<dbReference type="GO" id="GO:0016887">
    <property type="term" value="F:ATP hydrolysis activity"/>
    <property type="evidence" value="ECO:0007669"/>
    <property type="project" value="InterPro"/>
</dbReference>
<evidence type="ECO:0000259" key="15">
    <source>
        <dbReference type="PROSITE" id="PS50893"/>
    </source>
</evidence>
<feature type="region of interest" description="Disordered" evidence="14">
    <location>
        <begin position="526"/>
        <end position="547"/>
    </location>
</feature>
<keyword evidence="3" id="KW-0677">Repeat</keyword>
<dbReference type="Gene3D" id="3.30.190.20">
    <property type="match status" value="1"/>
</dbReference>
<dbReference type="KEGG" id="pbs:Plabr_2821"/>
<dbReference type="SUPFAM" id="SSF52540">
    <property type="entry name" value="P-loop containing nucleoside triphosphate hydrolases"/>
    <property type="match status" value="2"/>
</dbReference>
<dbReference type="PANTHER" id="PTHR43152:SF3">
    <property type="entry name" value="UVRABC SYSTEM PROTEIN A"/>
    <property type="match status" value="1"/>
</dbReference>
<evidence type="ECO:0000256" key="8">
    <source>
        <dbReference type="ARBA" id="ARBA00022881"/>
    </source>
</evidence>
<dbReference type="GO" id="GO:0005524">
    <property type="term" value="F:ATP binding"/>
    <property type="evidence" value="ECO:0007669"/>
    <property type="project" value="UniProtKB-KW"/>
</dbReference>
<dbReference type="HOGENOM" id="CLU_001370_0_2_0"/>
<evidence type="ECO:0000256" key="10">
    <source>
        <dbReference type="ARBA" id="ARBA00023204"/>
    </source>
</evidence>
<evidence type="ECO:0000256" key="5">
    <source>
        <dbReference type="ARBA" id="ARBA00022763"/>
    </source>
</evidence>
<keyword evidence="6" id="KW-0228">DNA excision</keyword>
<dbReference type="Proteomes" id="UP000006860">
    <property type="component" value="Chromosome"/>
</dbReference>
<evidence type="ECO:0000256" key="7">
    <source>
        <dbReference type="ARBA" id="ARBA00022840"/>
    </source>
</evidence>
<keyword evidence="5" id="KW-0227">DNA damage</keyword>
<dbReference type="PROSITE" id="PS50893">
    <property type="entry name" value="ABC_TRANSPORTER_2"/>
    <property type="match status" value="2"/>
</dbReference>
<dbReference type="InterPro" id="IPR017871">
    <property type="entry name" value="ABC_transporter-like_CS"/>
</dbReference>
<evidence type="ECO:0000256" key="4">
    <source>
        <dbReference type="ARBA" id="ARBA00022741"/>
    </source>
</evidence>
<organism evidence="16 17">
    <name type="scientific">Rubinisphaera brasiliensis (strain ATCC 49424 / DSM 5305 / JCM 21570 / IAM 15109 / NBRC 103401 / IFAM 1448)</name>
    <name type="common">Planctomyces brasiliensis</name>
    <dbReference type="NCBI Taxonomy" id="756272"/>
    <lineage>
        <taxon>Bacteria</taxon>
        <taxon>Pseudomonadati</taxon>
        <taxon>Planctomycetota</taxon>
        <taxon>Planctomycetia</taxon>
        <taxon>Planctomycetales</taxon>
        <taxon>Planctomycetaceae</taxon>
        <taxon>Rubinisphaera</taxon>
    </lineage>
</organism>
<dbReference type="InterPro" id="IPR003439">
    <property type="entry name" value="ABC_transporter-like_ATP-bd"/>
</dbReference>
<dbReference type="OrthoDB" id="9809851at2"/>
<proteinExistence type="inferred from homology"/>
<dbReference type="AlphaFoldDB" id="F0STF8"/>
<dbReference type="Pfam" id="PF17760">
    <property type="entry name" value="UvrA_inter"/>
    <property type="match status" value="1"/>
</dbReference>
<keyword evidence="2" id="KW-0963">Cytoplasm</keyword>
<dbReference type="SMART" id="SM00382">
    <property type="entry name" value="AAA"/>
    <property type="match status" value="2"/>
</dbReference>
<feature type="domain" description="ABC transporter" evidence="15">
    <location>
        <begin position="546"/>
        <end position="863"/>
    </location>
</feature>
<dbReference type="GO" id="GO:0003677">
    <property type="term" value="F:DNA binding"/>
    <property type="evidence" value="ECO:0007669"/>
    <property type="project" value="UniProtKB-KW"/>
</dbReference>
<evidence type="ECO:0000256" key="11">
    <source>
        <dbReference type="ARBA" id="ARBA00038000"/>
    </source>
</evidence>
<evidence type="ECO:0000256" key="2">
    <source>
        <dbReference type="ARBA" id="ARBA00022490"/>
    </source>
</evidence>
<name>F0STF8_RUBBR</name>
<dbReference type="EMBL" id="CP002546">
    <property type="protein sequence ID" value="ADY60420.1"/>
    <property type="molecule type" value="Genomic_DNA"/>
</dbReference>
<keyword evidence="4" id="KW-0547">Nucleotide-binding</keyword>
<reference evidence="17" key="1">
    <citation type="submission" date="2011-02" db="EMBL/GenBank/DDBJ databases">
        <title>The complete genome of Planctomyces brasiliensis DSM 5305.</title>
        <authorList>
            <person name="Lucas S."/>
            <person name="Copeland A."/>
            <person name="Lapidus A."/>
            <person name="Bruce D."/>
            <person name="Goodwin L."/>
            <person name="Pitluck S."/>
            <person name="Kyrpides N."/>
            <person name="Mavromatis K."/>
            <person name="Pagani I."/>
            <person name="Ivanova N."/>
            <person name="Ovchinnikova G."/>
            <person name="Lu M."/>
            <person name="Detter J.C."/>
            <person name="Han C."/>
            <person name="Land M."/>
            <person name="Hauser L."/>
            <person name="Markowitz V."/>
            <person name="Cheng J.-F."/>
            <person name="Hugenholtz P."/>
            <person name="Woyke T."/>
            <person name="Wu D."/>
            <person name="Tindall B."/>
            <person name="Pomrenke H.G."/>
            <person name="Brambilla E."/>
            <person name="Klenk H.-P."/>
            <person name="Eisen J.A."/>
        </authorList>
    </citation>
    <scope>NUCLEOTIDE SEQUENCE [LARGE SCALE GENOMIC DNA]</scope>
    <source>
        <strain evidence="17">ATCC 49424 / DSM 5305 / JCM 21570 / NBRC 103401 / IFAM 1448</strain>
    </source>
</reference>
<keyword evidence="8" id="KW-0267">Excision nuclease</keyword>
<keyword evidence="9" id="KW-0238">DNA-binding</keyword>
<comment type="subcellular location">
    <subcellularLocation>
        <location evidence="1">Cytoplasm</location>
    </subcellularLocation>
</comment>
<keyword evidence="17" id="KW-1185">Reference proteome</keyword>
<keyword evidence="10" id="KW-0234">DNA repair</keyword>
<gene>
    <name evidence="16" type="ordered locus">Plabr_2821</name>
</gene>
<sequence length="863" mass="93763">MTENADTSGSDIVLRGARVHNLQNINARIPRHQLTVVTGVSGSGKSSLAFHTLFAEGQRRYLKSLSGRTRHWLGLLPRPDVDVVEGIPPAIAVRQETPTPNARSTVANVTEILDFLRVLFARRGVVHCPTCETAVVAHSVQDVADQVLAFPLGTKVMLLAPVKREEGATLTEVLQRAESEGFVRGRVNGEIIDLSDNPEIDESAAEVEIVVDRLILKEGLRSRLTESLQQTLRVGAGRCLAVIQEAGEWRDYRFQNELRCSGCDTIFPPLTPSLFSWFSAHGACPVCEGAGYIADEIKSDNGSSDGDIPRGKGGKKGAKSKKGGPSSLSREERKTCPACHGARLNPVAANVQVAGENLPALLTRRLPQVRDWLASLVEENAEAEQLMLQRLIEPLLTRLDFLAAVGVSYLSLNRTTETLSGGELQRVRLARCLGTQLQGSCYIVDEPTAGLHARDAERLLGTLRQMIDQGNTVVCVEHNVDVIAAADYLLELGPEGGRGGGQLLFEGSPEELQNVETATAIALRQHAASSAKKTRGDEKKEQTEESRAGRVCLANADLNTLKNVSIELPLNKLTSVSGLSGSGKSTLILESLAPLLRRCVAGESTKVEQEALGAVQIDGVLKRLEVIDQRPAGKSARSCPATFSGMWDDVRKILSRTRYARARGYDSKRFSIMSGAGVCGHCQGRGEIVLQVAHLLENSVVCPVCRGDRFNSATLAVRYQGRSIADLLRMTIDEALQFWSEIEPIVQKLKPFRSIGLGYLSLGQSASSLSGGEAQRMKLARQLKNPQSDGLFILDEPTRGLHWADVERLNRALREIVDQKNTVVVIEHHPLFLREADWHIVLGPGAGEDGGRVLHCGAESFEL</sequence>
<dbReference type="eggNOG" id="COG0178">
    <property type="taxonomic scope" value="Bacteria"/>
</dbReference>
<dbReference type="PANTHER" id="PTHR43152">
    <property type="entry name" value="UVRABC SYSTEM PROTEIN A"/>
    <property type="match status" value="1"/>
</dbReference>
<feature type="compositionally biased region" description="Basic and acidic residues" evidence="14">
    <location>
        <begin position="534"/>
        <end position="547"/>
    </location>
</feature>
<dbReference type="STRING" id="756272.Plabr_2821"/>
<evidence type="ECO:0000256" key="12">
    <source>
        <dbReference type="ARBA" id="ARBA00039316"/>
    </source>
</evidence>
<evidence type="ECO:0000256" key="6">
    <source>
        <dbReference type="ARBA" id="ARBA00022769"/>
    </source>
</evidence>
<accession>F0STF8</accession>
<evidence type="ECO:0000313" key="17">
    <source>
        <dbReference type="Proteomes" id="UP000006860"/>
    </source>
</evidence>
<keyword evidence="7" id="KW-0067">ATP-binding</keyword>
<feature type="region of interest" description="Disordered" evidence="14">
    <location>
        <begin position="298"/>
        <end position="332"/>
    </location>
</feature>